<dbReference type="PROSITE" id="PS50011">
    <property type="entry name" value="PROTEIN_KINASE_DOM"/>
    <property type="match status" value="1"/>
</dbReference>
<dbReference type="EMBL" id="BRPK01000013">
    <property type="protein sequence ID" value="GLB43188.1"/>
    <property type="molecule type" value="Genomic_DNA"/>
</dbReference>
<dbReference type="Proteomes" id="UP001063166">
    <property type="component" value="Unassembled WGS sequence"/>
</dbReference>
<accession>A0A9P3PX35</accession>
<evidence type="ECO:0000259" key="1">
    <source>
        <dbReference type="PROSITE" id="PS50011"/>
    </source>
</evidence>
<evidence type="ECO:0000313" key="2">
    <source>
        <dbReference type="EMBL" id="GLB43188.1"/>
    </source>
</evidence>
<dbReference type="InterPro" id="IPR051681">
    <property type="entry name" value="Ser/Thr_Kinases-Pseudokinases"/>
</dbReference>
<dbReference type="Pfam" id="PF07714">
    <property type="entry name" value="PK_Tyr_Ser-Thr"/>
    <property type="match status" value="1"/>
</dbReference>
<dbReference type="SMART" id="SM00220">
    <property type="entry name" value="S_TKc"/>
    <property type="match status" value="1"/>
</dbReference>
<gene>
    <name evidence="2" type="ORF">LshimejAT787_1300890</name>
</gene>
<sequence length="341" mass="37800">MLHNLWLIASRMSRRSLSPQLELEVSLAGNDVRGSRISRSSLEDGANPEDHAALSKPLAQMTYLSPSAHGGFTDVWKGILNGCPVAIKVLRVYDTRRNFERHKHIFQQEIVSWRQLSHPNLLPLLGVSDLGDGTLPALVSPWLENGNITQFLRTTSSQINRSQLMLDVARGLSYLHGHNVVHGDLKSANILIDSHHRACLADFGLTKVLPCGHRGIDVTGGLGSARYQAPELLLGDTQHATQECDVYSFGVVCYEILSDMQPFSDLATNVDIVLAHYEKGKPFTNANKRLFECPAVDEALWDLLSSCWDCFPSKRPKMNAVLCALAAIEEESDLPLRQTRL</sequence>
<dbReference type="AlphaFoldDB" id="A0A9P3PX35"/>
<comment type="caution">
    <text evidence="2">The sequence shown here is derived from an EMBL/GenBank/DDBJ whole genome shotgun (WGS) entry which is preliminary data.</text>
</comment>
<proteinExistence type="predicted"/>
<dbReference type="InterPro" id="IPR011009">
    <property type="entry name" value="Kinase-like_dom_sf"/>
</dbReference>
<dbReference type="PRINTS" id="PR00109">
    <property type="entry name" value="TYRKINASE"/>
</dbReference>
<organism evidence="2 3">
    <name type="scientific">Lyophyllum shimeji</name>
    <name type="common">Hon-shimeji</name>
    <name type="synonym">Tricholoma shimeji</name>
    <dbReference type="NCBI Taxonomy" id="47721"/>
    <lineage>
        <taxon>Eukaryota</taxon>
        <taxon>Fungi</taxon>
        <taxon>Dikarya</taxon>
        <taxon>Basidiomycota</taxon>
        <taxon>Agaricomycotina</taxon>
        <taxon>Agaricomycetes</taxon>
        <taxon>Agaricomycetidae</taxon>
        <taxon>Agaricales</taxon>
        <taxon>Tricholomatineae</taxon>
        <taxon>Lyophyllaceae</taxon>
        <taxon>Lyophyllum</taxon>
    </lineage>
</organism>
<dbReference type="SUPFAM" id="SSF56112">
    <property type="entry name" value="Protein kinase-like (PK-like)"/>
    <property type="match status" value="1"/>
</dbReference>
<protein>
    <recommendedName>
        <fullName evidence="1">Protein kinase domain-containing protein</fullName>
    </recommendedName>
</protein>
<dbReference type="PROSITE" id="PS00108">
    <property type="entry name" value="PROTEIN_KINASE_ST"/>
    <property type="match status" value="1"/>
</dbReference>
<dbReference type="InterPro" id="IPR008271">
    <property type="entry name" value="Ser/Thr_kinase_AS"/>
</dbReference>
<dbReference type="GO" id="GO:0004674">
    <property type="term" value="F:protein serine/threonine kinase activity"/>
    <property type="evidence" value="ECO:0007669"/>
    <property type="project" value="TreeGrafter"/>
</dbReference>
<keyword evidence="3" id="KW-1185">Reference proteome</keyword>
<name>A0A9P3PX35_LYOSH</name>
<reference evidence="2" key="1">
    <citation type="submission" date="2022-07" db="EMBL/GenBank/DDBJ databases">
        <title>The genome of Lyophyllum shimeji provides insight into the initial evolution of ectomycorrhizal fungal genome.</title>
        <authorList>
            <person name="Kobayashi Y."/>
            <person name="Shibata T."/>
            <person name="Hirakawa H."/>
            <person name="Shigenobu S."/>
            <person name="Nishiyama T."/>
            <person name="Yamada A."/>
            <person name="Hasebe M."/>
            <person name="Kawaguchi M."/>
        </authorList>
    </citation>
    <scope>NUCLEOTIDE SEQUENCE</scope>
    <source>
        <strain evidence="2">AT787</strain>
    </source>
</reference>
<evidence type="ECO:0000313" key="3">
    <source>
        <dbReference type="Proteomes" id="UP001063166"/>
    </source>
</evidence>
<dbReference type="PANTHER" id="PTHR44329">
    <property type="entry name" value="SERINE/THREONINE-PROTEIN KINASE TNNI3K-RELATED"/>
    <property type="match status" value="1"/>
</dbReference>
<dbReference type="InterPro" id="IPR000719">
    <property type="entry name" value="Prot_kinase_dom"/>
</dbReference>
<feature type="domain" description="Protein kinase" evidence="1">
    <location>
        <begin position="61"/>
        <end position="328"/>
    </location>
</feature>
<dbReference type="GO" id="GO:0005524">
    <property type="term" value="F:ATP binding"/>
    <property type="evidence" value="ECO:0007669"/>
    <property type="project" value="InterPro"/>
</dbReference>
<dbReference type="InterPro" id="IPR001245">
    <property type="entry name" value="Ser-Thr/Tyr_kinase_cat_dom"/>
</dbReference>
<dbReference type="OrthoDB" id="346907at2759"/>
<dbReference type="Gene3D" id="1.10.510.10">
    <property type="entry name" value="Transferase(Phosphotransferase) domain 1"/>
    <property type="match status" value="1"/>
</dbReference>